<dbReference type="AlphaFoldDB" id="A0A4R3YP55"/>
<dbReference type="RefSeq" id="WP_132145056.1">
    <property type="nucleotide sequence ID" value="NZ_SMCS01000005.1"/>
</dbReference>
<dbReference type="PANTHER" id="PTHR30096">
    <property type="entry name" value="4,5-DOPA DIOXYGENASE EXTRADIOL-LIKE PROTEIN"/>
    <property type="match status" value="1"/>
</dbReference>
<dbReference type="Gene3D" id="3.40.830.10">
    <property type="entry name" value="LigB-like"/>
    <property type="match status" value="1"/>
</dbReference>
<evidence type="ECO:0000313" key="7">
    <source>
        <dbReference type="EMBL" id="TCV93338.1"/>
    </source>
</evidence>
<dbReference type="SUPFAM" id="SSF53213">
    <property type="entry name" value="LigB-like"/>
    <property type="match status" value="1"/>
</dbReference>
<dbReference type="GO" id="GO:0016702">
    <property type="term" value="F:oxidoreductase activity, acting on single donors with incorporation of molecular oxygen, incorporation of two atoms of oxygen"/>
    <property type="evidence" value="ECO:0007669"/>
    <property type="project" value="UniProtKB-ARBA"/>
</dbReference>
<comment type="cofactor">
    <cofactor evidence="1">
        <name>Zn(2+)</name>
        <dbReference type="ChEBI" id="CHEBI:29105"/>
    </cofactor>
</comment>
<comment type="similarity">
    <text evidence="2">Belongs to the DODA-type extradiol aromatic ring-opening dioxygenase family.</text>
</comment>
<dbReference type="InterPro" id="IPR014436">
    <property type="entry name" value="Extradiol_dOase_DODA"/>
</dbReference>
<dbReference type="GO" id="GO:0008198">
    <property type="term" value="F:ferrous iron binding"/>
    <property type="evidence" value="ECO:0007669"/>
    <property type="project" value="InterPro"/>
</dbReference>
<dbReference type="GO" id="GO:0008270">
    <property type="term" value="F:zinc ion binding"/>
    <property type="evidence" value="ECO:0007669"/>
    <property type="project" value="InterPro"/>
</dbReference>
<name>A0A4R3YP55_9GAMM</name>
<dbReference type="Proteomes" id="UP000295645">
    <property type="component" value="Unassembled WGS sequence"/>
</dbReference>
<evidence type="ECO:0000256" key="5">
    <source>
        <dbReference type="ARBA" id="ARBA00023002"/>
    </source>
</evidence>
<evidence type="ECO:0000313" key="8">
    <source>
        <dbReference type="Proteomes" id="UP000295645"/>
    </source>
</evidence>
<sequence>MNDHVPTPRQPVLFISHGSPTFAVEPGELGPRLRETGASLENVRAVLVVSPHWQTDGVRVTTSERPPTIHDFGGFPEALYRLRYDVAGAPDVAAEAASLLTDAGFRVTPDAVRGLDHGAWVPMSHLLPDATIPVIQVSMPHDLDTASALAFGRALAPLRDRGVLIVGSGSLTHNLYEVRRTTDEAPYAQRFATWNRDAIGARDIEALVDYRRRAPEASRAHPTEEHYLPLLVALGASDASDPAFLIEGGMTYGVLSMDSYAWGFGDAQAGHMTRLA</sequence>
<accession>A0A4R3YP55</accession>
<protein>
    <submittedName>
        <fullName evidence="7">4,5-DOPA dioxygenase extradiol</fullName>
    </submittedName>
</protein>
<evidence type="ECO:0000256" key="3">
    <source>
        <dbReference type="ARBA" id="ARBA00022723"/>
    </source>
</evidence>
<keyword evidence="5" id="KW-0560">Oxidoreductase</keyword>
<gene>
    <name evidence="7" type="ORF">EC912_105198</name>
</gene>
<keyword evidence="8" id="KW-1185">Reference proteome</keyword>
<keyword evidence="7" id="KW-0223">Dioxygenase</keyword>
<dbReference type="EMBL" id="SMCS01000005">
    <property type="protein sequence ID" value="TCV93338.1"/>
    <property type="molecule type" value="Genomic_DNA"/>
</dbReference>
<evidence type="ECO:0000256" key="4">
    <source>
        <dbReference type="ARBA" id="ARBA00022833"/>
    </source>
</evidence>
<dbReference type="PIRSF" id="PIRSF006157">
    <property type="entry name" value="Doxgns_DODA"/>
    <property type="match status" value="1"/>
</dbReference>
<evidence type="ECO:0000259" key="6">
    <source>
        <dbReference type="Pfam" id="PF02900"/>
    </source>
</evidence>
<feature type="domain" description="Extradiol ring-cleavage dioxygenase class III enzyme subunit B" evidence="6">
    <location>
        <begin position="40"/>
        <end position="240"/>
    </location>
</feature>
<proteinExistence type="inferred from homology"/>
<keyword evidence="4" id="KW-0862">Zinc</keyword>
<evidence type="ECO:0000256" key="1">
    <source>
        <dbReference type="ARBA" id="ARBA00001947"/>
    </source>
</evidence>
<dbReference type="InterPro" id="IPR004183">
    <property type="entry name" value="Xdiol_dOase_suB"/>
</dbReference>
<dbReference type="CDD" id="cd07363">
    <property type="entry name" value="45_DOPA_Dioxygenase"/>
    <property type="match status" value="1"/>
</dbReference>
<comment type="caution">
    <text evidence="7">The sequence shown here is derived from an EMBL/GenBank/DDBJ whole genome shotgun (WGS) entry which is preliminary data.</text>
</comment>
<organism evidence="7 8">
    <name type="scientific">Luteibacter rhizovicinus</name>
    <dbReference type="NCBI Taxonomy" id="242606"/>
    <lineage>
        <taxon>Bacteria</taxon>
        <taxon>Pseudomonadati</taxon>
        <taxon>Pseudomonadota</taxon>
        <taxon>Gammaproteobacteria</taxon>
        <taxon>Lysobacterales</taxon>
        <taxon>Rhodanobacteraceae</taxon>
        <taxon>Luteibacter</taxon>
    </lineage>
</organism>
<reference evidence="7 8" key="1">
    <citation type="submission" date="2019-03" db="EMBL/GenBank/DDBJ databases">
        <title>Above-ground endophytic microbial communities from plants in different locations in the United States.</title>
        <authorList>
            <person name="Frank C."/>
        </authorList>
    </citation>
    <scope>NUCLEOTIDE SEQUENCE [LARGE SCALE GENOMIC DNA]</scope>
    <source>
        <strain evidence="7 8">LP_13_YM</strain>
    </source>
</reference>
<dbReference type="OrthoDB" id="9790889at2"/>
<dbReference type="PANTHER" id="PTHR30096:SF0">
    <property type="entry name" value="4,5-DOPA DIOXYGENASE EXTRADIOL-LIKE PROTEIN"/>
    <property type="match status" value="1"/>
</dbReference>
<keyword evidence="3" id="KW-0479">Metal-binding</keyword>
<dbReference type="Pfam" id="PF02900">
    <property type="entry name" value="LigB"/>
    <property type="match status" value="1"/>
</dbReference>
<evidence type="ECO:0000256" key="2">
    <source>
        <dbReference type="ARBA" id="ARBA00007581"/>
    </source>
</evidence>